<dbReference type="InterPro" id="IPR013155">
    <property type="entry name" value="M/V/L/I-tRNA-synth_anticd-bd"/>
</dbReference>
<dbReference type="EMBL" id="FOGL01000003">
    <property type="protein sequence ID" value="SER32294.1"/>
    <property type="molecule type" value="Genomic_DNA"/>
</dbReference>
<evidence type="ECO:0000256" key="15">
    <source>
        <dbReference type="HAMAP-Rule" id="MF_02003"/>
    </source>
</evidence>
<dbReference type="PANTHER" id="PTHR42780:SF1">
    <property type="entry name" value="ISOLEUCINE--TRNA LIGASE, CYTOPLASMIC"/>
    <property type="match status" value="1"/>
</dbReference>
<dbReference type="NCBIfam" id="TIGR00392">
    <property type="entry name" value="ileS"/>
    <property type="match status" value="1"/>
</dbReference>
<dbReference type="SUPFAM" id="SSF52374">
    <property type="entry name" value="Nucleotidylyl transferase"/>
    <property type="match status" value="1"/>
</dbReference>
<dbReference type="Pfam" id="PF08264">
    <property type="entry name" value="Anticodon_1"/>
    <property type="match status" value="1"/>
</dbReference>
<dbReference type="Pfam" id="PF00133">
    <property type="entry name" value="tRNA-synt_1"/>
    <property type="match status" value="1"/>
</dbReference>
<dbReference type="Gene3D" id="3.40.50.620">
    <property type="entry name" value="HUPs"/>
    <property type="match status" value="2"/>
</dbReference>
<dbReference type="GO" id="GO:0000049">
    <property type="term" value="F:tRNA binding"/>
    <property type="evidence" value="ECO:0007669"/>
    <property type="project" value="InterPro"/>
</dbReference>
<evidence type="ECO:0000259" key="16">
    <source>
        <dbReference type="Pfam" id="PF00133"/>
    </source>
</evidence>
<feature type="short sequence motif" description="'HIGH' region" evidence="15">
    <location>
        <begin position="43"/>
        <end position="53"/>
    </location>
</feature>
<dbReference type="GO" id="GO:0006428">
    <property type="term" value="P:isoleucyl-tRNA aminoacylation"/>
    <property type="evidence" value="ECO:0007669"/>
    <property type="project" value="UniProtKB-UniRule"/>
</dbReference>
<dbReference type="FunFam" id="3.40.50.620:FF:000063">
    <property type="entry name" value="Isoleucine--tRNA ligase"/>
    <property type="match status" value="1"/>
</dbReference>
<feature type="domain" description="Methionyl/Valyl/Leucyl/Isoleucyl-tRNA synthetase anticodon-binding" evidence="17">
    <location>
        <begin position="670"/>
        <end position="812"/>
    </location>
</feature>
<dbReference type="HAMAP" id="MF_02003">
    <property type="entry name" value="Ile_tRNA_synth_type2"/>
    <property type="match status" value="1"/>
</dbReference>
<dbReference type="Proteomes" id="UP000199687">
    <property type="component" value="Unassembled WGS sequence"/>
</dbReference>
<dbReference type="RefSeq" id="WP_089739453.1">
    <property type="nucleotide sequence ID" value="NZ_FOGL01000003.1"/>
</dbReference>
<comment type="subunit">
    <text evidence="4 15">Monomer.</text>
</comment>
<feature type="binding site" evidence="15">
    <location>
        <position position="588"/>
    </location>
    <ligand>
        <name>ATP</name>
        <dbReference type="ChEBI" id="CHEBI:30616"/>
    </ligand>
</feature>
<comment type="similarity">
    <text evidence="3 15">Belongs to the class-I aminoacyl-tRNA synthetase family. IleS type 2 subfamily.</text>
</comment>
<evidence type="ECO:0000256" key="8">
    <source>
        <dbReference type="ARBA" id="ARBA00022741"/>
    </source>
</evidence>
<dbReference type="GO" id="GO:0004822">
    <property type="term" value="F:isoleucine-tRNA ligase activity"/>
    <property type="evidence" value="ECO:0007669"/>
    <property type="project" value="UniProtKB-UniRule"/>
</dbReference>
<comment type="subcellular location">
    <subcellularLocation>
        <location evidence="2 15">Cytoplasm</location>
    </subcellularLocation>
</comment>
<evidence type="ECO:0000256" key="1">
    <source>
        <dbReference type="ARBA" id="ARBA00001947"/>
    </source>
</evidence>
<accession>A0A1H9N8N2</accession>
<evidence type="ECO:0000256" key="5">
    <source>
        <dbReference type="ARBA" id="ARBA00022490"/>
    </source>
</evidence>
<dbReference type="GO" id="GO:0008270">
    <property type="term" value="F:zinc ion binding"/>
    <property type="evidence" value="ECO:0007669"/>
    <property type="project" value="UniProtKB-UniRule"/>
</dbReference>
<feature type="domain" description="Aminoacyl-tRNA synthetase class Ia" evidence="16">
    <location>
        <begin position="14"/>
        <end position="618"/>
    </location>
</feature>
<keyword evidence="8 15" id="KW-0547">Nucleotide-binding</keyword>
<dbReference type="EC" id="6.1.1.5" evidence="15"/>
<dbReference type="PRINTS" id="PR00984">
    <property type="entry name" value="TRNASYNTHILE"/>
</dbReference>
<evidence type="ECO:0000256" key="9">
    <source>
        <dbReference type="ARBA" id="ARBA00022833"/>
    </source>
</evidence>
<evidence type="ECO:0000256" key="7">
    <source>
        <dbReference type="ARBA" id="ARBA00022723"/>
    </source>
</evidence>
<evidence type="ECO:0000256" key="11">
    <source>
        <dbReference type="ARBA" id="ARBA00022917"/>
    </source>
</evidence>
<keyword evidence="10 15" id="KW-0067">ATP-binding</keyword>
<comment type="domain">
    <text evidence="15">IleRS has two distinct active sites: one for aminoacylation and one for editing. The misactivated valine is translocated from the active site to the editing site, which sterically excludes the correctly activated isoleucine. The single editing site contains two valyl binding pockets, one specific for each substrate (Val-AMP or Val-tRNA(Ile)).</text>
</comment>
<keyword evidence="5 15" id="KW-0963">Cytoplasm</keyword>
<keyword evidence="19" id="KW-1185">Reference proteome</keyword>
<dbReference type="InterPro" id="IPR023586">
    <property type="entry name" value="Ile-tRNA-ligase_type2"/>
</dbReference>
<gene>
    <name evidence="15" type="primary">ileS</name>
    <name evidence="18" type="ORF">SAMN04487944_10318</name>
</gene>
<evidence type="ECO:0000256" key="3">
    <source>
        <dbReference type="ARBA" id="ARBA00007078"/>
    </source>
</evidence>
<evidence type="ECO:0000256" key="14">
    <source>
        <dbReference type="ARBA" id="ARBA00048359"/>
    </source>
</evidence>
<dbReference type="FunFam" id="3.40.50.620:FF:000075">
    <property type="entry name" value="Isoleucine--tRNA ligase"/>
    <property type="match status" value="1"/>
</dbReference>
<keyword evidence="6 15" id="KW-0436">Ligase</keyword>
<keyword evidence="11 15" id="KW-0648">Protein biosynthesis</keyword>
<dbReference type="CDD" id="cd00818">
    <property type="entry name" value="IleRS_core"/>
    <property type="match status" value="1"/>
</dbReference>
<keyword evidence="9 15" id="KW-0862">Zinc</keyword>
<dbReference type="InterPro" id="IPR033709">
    <property type="entry name" value="Anticodon_Ile_ABEc"/>
</dbReference>
<evidence type="ECO:0000313" key="18">
    <source>
        <dbReference type="EMBL" id="SER32294.1"/>
    </source>
</evidence>
<proteinExistence type="inferred from homology"/>
<dbReference type="Pfam" id="PF19302">
    <property type="entry name" value="DUF5915"/>
    <property type="match status" value="1"/>
</dbReference>
<dbReference type="PROSITE" id="PS00178">
    <property type="entry name" value="AA_TRNA_LIGASE_I"/>
    <property type="match status" value="1"/>
</dbReference>
<reference evidence="18 19" key="1">
    <citation type="submission" date="2016-10" db="EMBL/GenBank/DDBJ databases">
        <authorList>
            <person name="de Groot N.N."/>
        </authorList>
    </citation>
    <scope>NUCLEOTIDE SEQUENCE [LARGE SCALE GENOMIC DNA]</scope>
    <source>
        <strain evidence="18 19">CGMCC 1.7727</strain>
    </source>
</reference>
<sequence length="1026" mass="118144">MLKESSVERELRVRKKWEKDGTFERSISNREGRETYVFYEGPPTANGLPHAGHALGRTIKDFVARYKTMSGYQVLRKAGWDTHGLPVELEVEKQLNIRGKDQIEEFGIENFIQKCKESVFAYENEWKQFTEALGYWVDMEDPYVTLNNKYIESVWNILSMIHEKDYLYKGHRVVPYCPHCETSLSSHEVAQGYKDVTDLSVTAKFRLQGTSKEYLLGWTTTPWTLPGNVAVAVNPNMNYVRVRQGSEIFVLAESLASTVMKEDYEILEVMKGKDLIGVSYEPPFNYVTVTKGHEVLGADFVTDTSGTGIVHIAPAHGEDDYKAIQDNQFDYVNVVDSKGRYKEYVAPLAGQFVKKSDVEIIKMLSKQNLLFDKQKYEHSYPHCWRCDSPLLYYAMEGWFIKTTEVKENMQSNNQGVQWFPSHMKDGRFGNFLDNMVDWNIGRNRYWGTPLNVWICQDCSKEKAPHSVKELRELSIEELPEDIELHKPYVDKVHLTCSCGGTMFRTSEVIDVWFDSGSMPFAQYHYPFENKDMFKKQFPADVVIEGVDQTRGWFYSLLAVSTLFTGQSPYKRVLSLGHILDEKGQKMSKSKGNALNPTELINEFGADSLRWALLADSSPWNNKRFSKKTVSHAKSKVIDTLLNVYSFYSMYAEIDQFNPDSDMGGTQKTLDKWVFSRLNTVIREVVQSLDDYDVTKGARSIATFVDELSNWYVRRSRQRFWSSGMTDDKRSAFSTLFEVLKKLTQLMAPYTPFVTEDIYSNLVKDSVHVSDYPQPDETLIDEQLEKDMDAVLQIIELTRSLRNTVGIKTKQPLAQLVVVPIKETTLSQLQKYSSIIKDEMNIKEVKFKNDYQDLLQVDFKLNFSVVGPKLGKSLGEVKNKVDELDDNEKDKFLEDKEIQLLLNSGDTITLNTDDILIEKKGKNGFELLEGSKFIVLLDTNLTQELKEEGLVREFVRAVQTYRKELNLPVELRVDLFVQTDLQLQKVLIKFDELVQKNLIISAVHFESKPDMVSFKVEGYEVKLFIKS</sequence>
<dbReference type="AlphaFoldDB" id="A0A1H9N8N2"/>
<comment type="cofactor">
    <cofactor evidence="1 15">
        <name>Zn(2+)</name>
        <dbReference type="ChEBI" id="CHEBI:29105"/>
    </cofactor>
</comment>
<dbReference type="SUPFAM" id="SSF50677">
    <property type="entry name" value="ValRS/IleRS/LeuRS editing domain"/>
    <property type="match status" value="1"/>
</dbReference>
<keyword evidence="12 15" id="KW-0030">Aminoacyl-tRNA synthetase</keyword>
<evidence type="ECO:0000256" key="10">
    <source>
        <dbReference type="ARBA" id="ARBA00022840"/>
    </source>
</evidence>
<protein>
    <recommendedName>
        <fullName evidence="15">Isoleucine--tRNA ligase</fullName>
        <ecNumber evidence="15">6.1.1.5</ecNumber>
    </recommendedName>
    <alternativeName>
        <fullName evidence="15">Isoleucyl-tRNA synthetase</fullName>
        <shortName evidence="15">IleRS</shortName>
    </alternativeName>
</protein>
<comment type="catalytic activity">
    <reaction evidence="14 15">
        <text>tRNA(Ile) + L-isoleucine + ATP = L-isoleucyl-tRNA(Ile) + AMP + diphosphate</text>
        <dbReference type="Rhea" id="RHEA:11060"/>
        <dbReference type="Rhea" id="RHEA-COMP:9666"/>
        <dbReference type="Rhea" id="RHEA-COMP:9695"/>
        <dbReference type="ChEBI" id="CHEBI:30616"/>
        <dbReference type="ChEBI" id="CHEBI:33019"/>
        <dbReference type="ChEBI" id="CHEBI:58045"/>
        <dbReference type="ChEBI" id="CHEBI:78442"/>
        <dbReference type="ChEBI" id="CHEBI:78528"/>
        <dbReference type="ChEBI" id="CHEBI:456215"/>
        <dbReference type="EC" id="6.1.1.5"/>
    </reaction>
</comment>
<evidence type="ECO:0000256" key="12">
    <source>
        <dbReference type="ARBA" id="ARBA00023146"/>
    </source>
</evidence>
<evidence type="ECO:0000259" key="17">
    <source>
        <dbReference type="Pfam" id="PF08264"/>
    </source>
</evidence>
<dbReference type="SUPFAM" id="SSF47323">
    <property type="entry name" value="Anticodon-binding domain of a subclass of class I aminoacyl-tRNA synthetases"/>
    <property type="match status" value="2"/>
</dbReference>
<evidence type="ECO:0000256" key="13">
    <source>
        <dbReference type="ARBA" id="ARBA00025217"/>
    </source>
</evidence>
<dbReference type="Gene3D" id="1.10.730.10">
    <property type="entry name" value="Isoleucyl-tRNA Synthetase, Domain 1"/>
    <property type="match status" value="1"/>
</dbReference>
<dbReference type="GO" id="GO:0002161">
    <property type="term" value="F:aminoacyl-tRNA deacylase activity"/>
    <property type="evidence" value="ECO:0007669"/>
    <property type="project" value="InterPro"/>
</dbReference>
<dbReference type="STRING" id="531814.SAMN04487944_10318"/>
<keyword evidence="7 15" id="KW-0479">Metal-binding</keyword>
<dbReference type="InterPro" id="IPR014729">
    <property type="entry name" value="Rossmann-like_a/b/a_fold"/>
</dbReference>
<dbReference type="InterPro" id="IPR001412">
    <property type="entry name" value="aa-tRNA-synth_I_CS"/>
</dbReference>
<dbReference type="PANTHER" id="PTHR42780">
    <property type="entry name" value="SOLEUCYL-TRNA SYNTHETASE"/>
    <property type="match status" value="1"/>
</dbReference>
<comment type="function">
    <text evidence="13 15">Catalyzes the attachment of isoleucine to tRNA(Ile). As IleRS can inadvertently accommodate and process structurally similar amino acids such as valine, to avoid such errors it has two additional distinct tRNA(Ile)-dependent editing activities. One activity is designated as 'pretransfer' editing and involves the hydrolysis of activated Val-AMP. The other activity is designated 'posttransfer' editing and involves deacylation of mischarged Val-tRNA(Ile).</text>
</comment>
<dbReference type="InterPro" id="IPR009080">
    <property type="entry name" value="tRNAsynth_Ia_anticodon-bd"/>
</dbReference>
<dbReference type="GO" id="GO:0005737">
    <property type="term" value="C:cytoplasm"/>
    <property type="evidence" value="ECO:0007669"/>
    <property type="project" value="UniProtKB-SubCell"/>
</dbReference>
<dbReference type="OrthoDB" id="9810365at2"/>
<name>A0A1H9N8N2_9BACI</name>
<dbReference type="InterPro" id="IPR002300">
    <property type="entry name" value="aa-tRNA-synth_Ia"/>
</dbReference>
<feature type="short sequence motif" description="'KMSKS' region" evidence="15">
    <location>
        <begin position="585"/>
        <end position="589"/>
    </location>
</feature>
<dbReference type="GO" id="GO:0005524">
    <property type="term" value="F:ATP binding"/>
    <property type="evidence" value="ECO:0007669"/>
    <property type="project" value="UniProtKB-UniRule"/>
</dbReference>
<dbReference type="CDD" id="cd07961">
    <property type="entry name" value="Anticodon_Ia_Ile_ABEc"/>
    <property type="match status" value="1"/>
</dbReference>
<evidence type="ECO:0000256" key="6">
    <source>
        <dbReference type="ARBA" id="ARBA00022598"/>
    </source>
</evidence>
<dbReference type="InterPro" id="IPR009008">
    <property type="entry name" value="Val/Leu/Ile-tRNA-synth_edit"/>
</dbReference>
<dbReference type="InterPro" id="IPR002301">
    <property type="entry name" value="Ile-tRNA-ligase"/>
</dbReference>
<evidence type="ECO:0000313" key="19">
    <source>
        <dbReference type="Proteomes" id="UP000199687"/>
    </source>
</evidence>
<organism evidence="18 19">
    <name type="scientific">Gracilibacillus ureilyticus</name>
    <dbReference type="NCBI Taxonomy" id="531814"/>
    <lineage>
        <taxon>Bacteria</taxon>
        <taxon>Bacillati</taxon>
        <taxon>Bacillota</taxon>
        <taxon>Bacilli</taxon>
        <taxon>Bacillales</taxon>
        <taxon>Bacillaceae</taxon>
        <taxon>Gracilibacillus</taxon>
    </lineage>
</organism>
<evidence type="ECO:0000256" key="2">
    <source>
        <dbReference type="ARBA" id="ARBA00004496"/>
    </source>
</evidence>
<evidence type="ECO:0000256" key="4">
    <source>
        <dbReference type="ARBA" id="ARBA00011245"/>
    </source>
</evidence>